<evidence type="ECO:0000313" key="4">
    <source>
        <dbReference type="EnsemblMetazoa" id="CapteP198760"/>
    </source>
</evidence>
<feature type="domain" description="VWFD" evidence="2">
    <location>
        <begin position="23"/>
        <end position="244"/>
    </location>
</feature>
<keyword evidence="5" id="KW-1185">Reference proteome</keyword>
<evidence type="ECO:0000313" key="5">
    <source>
        <dbReference type="Proteomes" id="UP000014760"/>
    </source>
</evidence>
<dbReference type="EnsemblMetazoa" id="CapteT198760">
    <property type="protein sequence ID" value="CapteP198760"/>
    <property type="gene ID" value="CapteG198760"/>
</dbReference>
<keyword evidence="1" id="KW-0732">Signal</keyword>
<accession>R7V754</accession>
<evidence type="ECO:0000259" key="2">
    <source>
        <dbReference type="PROSITE" id="PS51233"/>
    </source>
</evidence>
<reference evidence="3 5" key="2">
    <citation type="journal article" date="2013" name="Nature">
        <title>Insights into bilaterian evolution from three spiralian genomes.</title>
        <authorList>
            <person name="Simakov O."/>
            <person name="Marletaz F."/>
            <person name="Cho S.J."/>
            <person name="Edsinger-Gonzales E."/>
            <person name="Havlak P."/>
            <person name="Hellsten U."/>
            <person name="Kuo D.H."/>
            <person name="Larsson T."/>
            <person name="Lv J."/>
            <person name="Arendt D."/>
            <person name="Savage R."/>
            <person name="Osoegawa K."/>
            <person name="de Jong P."/>
            <person name="Grimwood J."/>
            <person name="Chapman J.A."/>
            <person name="Shapiro H."/>
            <person name="Aerts A."/>
            <person name="Otillar R.P."/>
            <person name="Terry A.Y."/>
            <person name="Boore J.L."/>
            <person name="Grigoriev I.V."/>
            <person name="Lindberg D.R."/>
            <person name="Seaver E.C."/>
            <person name="Weisblat D.A."/>
            <person name="Putnam N.H."/>
            <person name="Rokhsar D.S."/>
        </authorList>
    </citation>
    <scope>NUCLEOTIDE SEQUENCE</scope>
    <source>
        <strain evidence="3 5">I ESC-2004</strain>
    </source>
</reference>
<dbReference type="HOGENOM" id="CLU_078342_0_0_1"/>
<evidence type="ECO:0000313" key="3">
    <source>
        <dbReference type="EMBL" id="ELU14668.1"/>
    </source>
</evidence>
<reference evidence="5" key="1">
    <citation type="submission" date="2012-12" db="EMBL/GenBank/DDBJ databases">
        <authorList>
            <person name="Hellsten U."/>
            <person name="Grimwood J."/>
            <person name="Chapman J.A."/>
            <person name="Shapiro H."/>
            <person name="Aerts A."/>
            <person name="Otillar R.P."/>
            <person name="Terry A.Y."/>
            <person name="Boore J.L."/>
            <person name="Simakov O."/>
            <person name="Marletaz F."/>
            <person name="Cho S.-J."/>
            <person name="Edsinger-Gonzales E."/>
            <person name="Havlak P."/>
            <person name="Kuo D.-H."/>
            <person name="Larsson T."/>
            <person name="Lv J."/>
            <person name="Arendt D."/>
            <person name="Savage R."/>
            <person name="Osoegawa K."/>
            <person name="de Jong P."/>
            <person name="Lindberg D.R."/>
            <person name="Seaver E.C."/>
            <person name="Weisblat D.A."/>
            <person name="Putnam N.H."/>
            <person name="Grigoriev I.V."/>
            <person name="Rokhsar D.S."/>
        </authorList>
    </citation>
    <scope>NUCLEOTIDE SEQUENCE</scope>
    <source>
        <strain evidence="5">I ESC-2004</strain>
    </source>
</reference>
<feature type="chain" id="PRO_5008788768" description="VWFD domain-containing protein" evidence="1">
    <location>
        <begin position="24"/>
        <end position="297"/>
    </location>
</feature>
<dbReference type="EMBL" id="AMQN01018444">
    <property type="status" value="NOT_ANNOTATED_CDS"/>
    <property type="molecule type" value="Genomic_DNA"/>
</dbReference>
<gene>
    <name evidence="3" type="ORF">CAPTEDRAFT_198760</name>
</gene>
<dbReference type="InterPro" id="IPR001846">
    <property type="entry name" value="VWF_type-D"/>
</dbReference>
<dbReference type="Proteomes" id="UP000014760">
    <property type="component" value="Unassembled WGS sequence"/>
</dbReference>
<dbReference type="PROSITE" id="PS51233">
    <property type="entry name" value="VWFD"/>
    <property type="match status" value="1"/>
</dbReference>
<protein>
    <recommendedName>
        <fullName evidence="2">VWFD domain-containing protein</fullName>
    </recommendedName>
</protein>
<organism evidence="3">
    <name type="scientific">Capitella teleta</name>
    <name type="common">Polychaete worm</name>
    <dbReference type="NCBI Taxonomy" id="283909"/>
    <lineage>
        <taxon>Eukaryota</taxon>
        <taxon>Metazoa</taxon>
        <taxon>Spiralia</taxon>
        <taxon>Lophotrochozoa</taxon>
        <taxon>Annelida</taxon>
        <taxon>Polychaeta</taxon>
        <taxon>Sedentaria</taxon>
        <taxon>Scolecida</taxon>
        <taxon>Capitellidae</taxon>
        <taxon>Capitella</taxon>
    </lineage>
</organism>
<dbReference type="EMBL" id="KB294369">
    <property type="protein sequence ID" value="ELU14668.1"/>
    <property type="molecule type" value="Genomic_DNA"/>
</dbReference>
<proteinExistence type="predicted"/>
<sequence length="297" mass="32594">MHDNYAAVLSMCFICGVPIMATGECVCRGDPHCFAFDANRFNQQHDLHTSNVCAYVMATDRCGGKGTYAISALLELVKDISSVKSFVGGIGVHYSNPRKDGEQQIMMMPGPQIFFGAEMFTEFPKRIDDHLFEMVPAVFVHPKDFSKGVTEVMSYTLPNGVNIQYDGIKGVKINNDALAPGTPRCGLCGNDDGVYDDQDFLMGNNVNGIKCKGLPADGAALTVTTNKQHFVNSWFLHTTTHACNEICSPTTPFIRTLSFCHLPTSVLEFMTLIDNIFINDPTQDAQEAFTFNDSGNI</sequence>
<name>R7V754_CAPTE</name>
<dbReference type="AlphaFoldDB" id="R7V754"/>
<evidence type="ECO:0000256" key="1">
    <source>
        <dbReference type="SAM" id="SignalP"/>
    </source>
</evidence>
<feature type="signal peptide" evidence="1">
    <location>
        <begin position="1"/>
        <end position="23"/>
    </location>
</feature>
<reference evidence="4" key="3">
    <citation type="submission" date="2015-06" db="UniProtKB">
        <authorList>
            <consortium name="EnsemblMetazoa"/>
        </authorList>
    </citation>
    <scope>IDENTIFICATION</scope>
</reference>